<evidence type="ECO:0000313" key="2">
    <source>
        <dbReference type="EMBL" id="APD90584.1"/>
    </source>
</evidence>
<dbReference type="PANTHER" id="PTHR22916">
    <property type="entry name" value="GLYCOSYLTRANSFERASE"/>
    <property type="match status" value="1"/>
</dbReference>
<dbReference type="Pfam" id="PF00535">
    <property type="entry name" value="Glycos_transf_2"/>
    <property type="match status" value="1"/>
</dbReference>
<reference evidence="2 3" key="1">
    <citation type="submission" date="2016-11" db="EMBL/GenBank/DDBJ databases">
        <title>Networking in microbes: conjugative elements and plasmids in the genus Alteromonas.</title>
        <authorList>
            <person name="Lopez-Perez M."/>
            <person name="Ramon-Marco N."/>
            <person name="Rodriguez-Valera F."/>
        </authorList>
    </citation>
    <scope>NUCLEOTIDE SEQUENCE [LARGE SCALE GENOMIC DNA]</scope>
    <source>
        <strain evidence="2 3">CP48</strain>
    </source>
</reference>
<sequence length="315" mass="35972">MKFSVVIPVFNGESVIERAIESVAEQSFRDFELIVVNDGSTDRTEATVNSVCSNYPLLIWKQVVTSNQGRSHARNLGIKKARGDFICFLDADDTFFQNHLVEFHEATKLFPRISCFFADSNVKTTGAAWNKYTSFLDRLLARGEFYELRNNYVIFSKLLPNFLVEGSLIPMCSTAIKKQALIAIGFFDESYSSSEDFDLWFRLSLQYRFVAIKKSLSTVYHHDNNTSHPSQKSINISKQLQVTRGLIAKSQDFEDPGLTLRLVNKESTLFGELLYHTSCQSFGRLWYLVKSNKSLVSKHKLRTLKSLARALLKRT</sequence>
<protein>
    <recommendedName>
        <fullName evidence="1">Glycosyltransferase 2-like domain-containing protein</fullName>
    </recommendedName>
</protein>
<dbReference type="InterPro" id="IPR029044">
    <property type="entry name" value="Nucleotide-diphossugar_trans"/>
</dbReference>
<dbReference type="RefSeq" id="WP_071959645.1">
    <property type="nucleotide sequence ID" value="NZ_CP018024.1"/>
</dbReference>
<feature type="domain" description="Glycosyltransferase 2-like" evidence="1">
    <location>
        <begin position="4"/>
        <end position="103"/>
    </location>
</feature>
<organism evidence="2 3">
    <name type="scientific">Alteromonas mediterranea</name>
    <dbReference type="NCBI Taxonomy" id="314275"/>
    <lineage>
        <taxon>Bacteria</taxon>
        <taxon>Pseudomonadati</taxon>
        <taxon>Pseudomonadota</taxon>
        <taxon>Gammaproteobacteria</taxon>
        <taxon>Alteromonadales</taxon>
        <taxon>Alteromonadaceae</taxon>
        <taxon>Alteromonas/Salinimonas group</taxon>
        <taxon>Alteromonas</taxon>
    </lineage>
</organism>
<gene>
    <name evidence="2" type="ORF">BM524_12690</name>
</gene>
<name>A0AAC9JB32_9ALTE</name>
<dbReference type="EMBL" id="CP018024">
    <property type="protein sequence ID" value="APD90584.1"/>
    <property type="molecule type" value="Genomic_DNA"/>
</dbReference>
<dbReference type="CDD" id="cd00761">
    <property type="entry name" value="Glyco_tranf_GTA_type"/>
    <property type="match status" value="1"/>
</dbReference>
<dbReference type="Proteomes" id="UP000182101">
    <property type="component" value="Chromosome"/>
</dbReference>
<dbReference type="GO" id="GO:0016758">
    <property type="term" value="F:hexosyltransferase activity"/>
    <property type="evidence" value="ECO:0007669"/>
    <property type="project" value="UniProtKB-ARBA"/>
</dbReference>
<dbReference type="InterPro" id="IPR001173">
    <property type="entry name" value="Glyco_trans_2-like"/>
</dbReference>
<proteinExistence type="predicted"/>
<dbReference type="SUPFAM" id="SSF53448">
    <property type="entry name" value="Nucleotide-diphospho-sugar transferases"/>
    <property type="match status" value="1"/>
</dbReference>
<dbReference type="AlphaFoldDB" id="A0AAC9JB32"/>
<evidence type="ECO:0000313" key="3">
    <source>
        <dbReference type="Proteomes" id="UP000182101"/>
    </source>
</evidence>
<evidence type="ECO:0000259" key="1">
    <source>
        <dbReference type="Pfam" id="PF00535"/>
    </source>
</evidence>
<accession>A0AAC9JB32</accession>
<dbReference type="Gene3D" id="3.90.550.10">
    <property type="entry name" value="Spore Coat Polysaccharide Biosynthesis Protein SpsA, Chain A"/>
    <property type="match status" value="1"/>
</dbReference>